<dbReference type="CDD" id="cd20341">
    <property type="entry name" value="BRcat_RBR_RNF14"/>
    <property type="match status" value="1"/>
</dbReference>
<sequence>MDDHECLDMQREELEVLESIYPDYISNDASKGSLKLEIPIEFEVPHKVYIEDTNQAGSSSDPITLSLLPPLLVTITLPPTYPLRAPPQLVSIRATHVWMPYTPQLQQLLIDMWQAGEGVLYNWIEFIRSGKFLDALGMIQDPRIIQHSSPQLLAPLLATFETSARSNEFNQNSYPCSVCLSSFKGSKCLQLSCHHIFCRSCLEDFWGLCITEGDVGRVGCPDPECVKEGRQADEEEVARVVSEEACIRWRWLKEKAMMDKDPTITICPMVLCQKPVPKPHLTDVEEESGWRRLRTCPSCSYSFCSFCKRTWHGPVSACPISAYETLVLDYLALPAGSLGRTTIEQRFGRTVVAKMVDAYHEEQLFKQYLADSATPCPGCNIHIEKSLGCNHMTCTKCRQHFCYRCGAKLQAASPYQHFSTPGSSCFNKLFDFNSEEDEWEPVEGFND</sequence>
<dbReference type="Gene3D" id="3.10.110.10">
    <property type="entry name" value="Ubiquitin Conjugating Enzyme"/>
    <property type="match status" value="1"/>
</dbReference>
<evidence type="ECO:0000256" key="4">
    <source>
        <dbReference type="ARBA" id="ARBA00012251"/>
    </source>
</evidence>
<dbReference type="InterPro" id="IPR002867">
    <property type="entry name" value="IBR_dom"/>
</dbReference>
<dbReference type="InterPro" id="IPR013083">
    <property type="entry name" value="Znf_RING/FYVE/PHD"/>
</dbReference>
<keyword evidence="6" id="KW-0812">Transmembrane</keyword>
<dbReference type="Gene3D" id="3.30.40.10">
    <property type="entry name" value="Zinc/RING finger domain, C3HC4 (zinc finger)"/>
    <property type="match status" value="1"/>
</dbReference>
<dbReference type="InterPro" id="IPR001841">
    <property type="entry name" value="Znf_RING"/>
</dbReference>
<evidence type="ECO:0000256" key="13">
    <source>
        <dbReference type="ARBA" id="ARBA00023136"/>
    </source>
</evidence>
<dbReference type="PANTHER" id="PTHR11685">
    <property type="entry name" value="RBR FAMILY RING FINGER AND IBR DOMAIN-CONTAINING"/>
    <property type="match status" value="1"/>
</dbReference>
<dbReference type="PROSITE" id="PS50908">
    <property type="entry name" value="RWD"/>
    <property type="match status" value="1"/>
</dbReference>
<dbReference type="AlphaFoldDB" id="A0A6A4IRV6"/>
<evidence type="ECO:0000256" key="1">
    <source>
        <dbReference type="ARBA" id="ARBA00001798"/>
    </source>
</evidence>
<dbReference type="Pfam" id="PF05773">
    <property type="entry name" value="RWD"/>
    <property type="match status" value="1"/>
</dbReference>
<evidence type="ECO:0000259" key="18">
    <source>
        <dbReference type="PROSITE" id="PS51873"/>
    </source>
</evidence>
<evidence type="ECO:0000313" key="20">
    <source>
        <dbReference type="Proteomes" id="UP000799118"/>
    </source>
</evidence>
<dbReference type="Proteomes" id="UP000799118">
    <property type="component" value="Unassembled WGS sequence"/>
</dbReference>
<evidence type="ECO:0000259" key="17">
    <source>
        <dbReference type="PROSITE" id="PS50908"/>
    </source>
</evidence>
<dbReference type="InterPro" id="IPR031127">
    <property type="entry name" value="E3_UB_ligase_RBR"/>
</dbReference>
<dbReference type="FunFam" id="3.30.40.10:FF:000051">
    <property type="entry name" value="RBR-type E3 ubiquitin transferase"/>
    <property type="match status" value="1"/>
</dbReference>
<proteinExistence type="inferred from homology"/>
<evidence type="ECO:0000256" key="2">
    <source>
        <dbReference type="ARBA" id="ARBA00004167"/>
    </source>
</evidence>
<dbReference type="GO" id="GO:0061630">
    <property type="term" value="F:ubiquitin protein ligase activity"/>
    <property type="evidence" value="ECO:0007669"/>
    <property type="project" value="UniProtKB-EC"/>
</dbReference>
<dbReference type="PROSITE" id="PS50089">
    <property type="entry name" value="ZF_RING_2"/>
    <property type="match status" value="1"/>
</dbReference>
<evidence type="ECO:0000256" key="12">
    <source>
        <dbReference type="ARBA" id="ARBA00022989"/>
    </source>
</evidence>
<name>A0A6A4IRV6_9AGAR</name>
<dbReference type="GO" id="GO:0031090">
    <property type="term" value="C:organelle membrane"/>
    <property type="evidence" value="ECO:0007669"/>
    <property type="project" value="UniProtKB-ARBA"/>
</dbReference>
<reference evidence="19" key="1">
    <citation type="journal article" date="2019" name="Environ. Microbiol.">
        <title>Fungal ecological strategies reflected in gene transcription - a case study of two litter decomposers.</title>
        <authorList>
            <person name="Barbi F."/>
            <person name="Kohler A."/>
            <person name="Barry K."/>
            <person name="Baskaran P."/>
            <person name="Daum C."/>
            <person name="Fauchery L."/>
            <person name="Ihrmark K."/>
            <person name="Kuo A."/>
            <person name="LaButti K."/>
            <person name="Lipzen A."/>
            <person name="Morin E."/>
            <person name="Grigoriev I.V."/>
            <person name="Henrissat B."/>
            <person name="Lindahl B."/>
            <person name="Martin F."/>
        </authorList>
    </citation>
    <scope>NUCLEOTIDE SEQUENCE</scope>
    <source>
        <strain evidence="19">JB14</strain>
    </source>
</reference>
<evidence type="ECO:0000256" key="7">
    <source>
        <dbReference type="ARBA" id="ARBA00022723"/>
    </source>
</evidence>
<evidence type="ECO:0000256" key="11">
    <source>
        <dbReference type="ARBA" id="ARBA00022833"/>
    </source>
</evidence>
<comment type="subcellular location">
    <subcellularLocation>
        <location evidence="2">Membrane</location>
        <topology evidence="2">Single-pass membrane protein</topology>
    </subcellularLocation>
</comment>
<evidence type="ECO:0000256" key="3">
    <source>
        <dbReference type="ARBA" id="ARBA00004906"/>
    </source>
</evidence>
<comment type="similarity">
    <text evidence="14">Belongs to the RBR family. RNF14 subfamily.</text>
</comment>
<evidence type="ECO:0000259" key="16">
    <source>
        <dbReference type="PROSITE" id="PS50089"/>
    </source>
</evidence>
<dbReference type="EMBL" id="ML769384">
    <property type="protein sequence ID" value="KAE9410815.1"/>
    <property type="molecule type" value="Genomic_DNA"/>
</dbReference>
<keyword evidence="13" id="KW-0472">Membrane</keyword>
<feature type="domain" description="RING-type" evidence="16">
    <location>
        <begin position="176"/>
        <end position="221"/>
    </location>
</feature>
<feature type="domain" description="RWD" evidence="17">
    <location>
        <begin position="12"/>
        <end position="136"/>
    </location>
</feature>
<accession>A0A6A4IRV6</accession>
<dbReference type="SMART" id="SM00647">
    <property type="entry name" value="IBR"/>
    <property type="match status" value="2"/>
</dbReference>
<evidence type="ECO:0000256" key="15">
    <source>
        <dbReference type="PROSITE-ProRule" id="PRU00175"/>
    </source>
</evidence>
<dbReference type="InterPro" id="IPR016135">
    <property type="entry name" value="UBQ-conjugating_enzyme/RWD"/>
</dbReference>
<dbReference type="InterPro" id="IPR047548">
    <property type="entry name" value="Rcat_RBR_RNF14"/>
</dbReference>
<evidence type="ECO:0000256" key="8">
    <source>
        <dbReference type="ARBA" id="ARBA00022737"/>
    </source>
</evidence>
<dbReference type="SMART" id="SM00591">
    <property type="entry name" value="RWD"/>
    <property type="match status" value="1"/>
</dbReference>
<dbReference type="SUPFAM" id="SSF54495">
    <property type="entry name" value="UBC-like"/>
    <property type="match status" value="1"/>
</dbReference>
<dbReference type="GO" id="GO:0016567">
    <property type="term" value="P:protein ubiquitination"/>
    <property type="evidence" value="ECO:0007669"/>
    <property type="project" value="InterPro"/>
</dbReference>
<gene>
    <name evidence="19" type="ORF">BT96DRAFT_961538</name>
</gene>
<dbReference type="OrthoDB" id="1431934at2759"/>
<protein>
    <recommendedName>
        <fullName evidence="4">RBR-type E3 ubiquitin transferase</fullName>
        <ecNumber evidence="4">2.3.2.31</ecNumber>
    </recommendedName>
</protein>
<dbReference type="GO" id="GO:0005737">
    <property type="term" value="C:cytoplasm"/>
    <property type="evidence" value="ECO:0007669"/>
    <property type="project" value="UniProtKB-ARBA"/>
</dbReference>
<feature type="domain" description="RING-type" evidence="18">
    <location>
        <begin position="172"/>
        <end position="429"/>
    </location>
</feature>
<dbReference type="Pfam" id="PF01485">
    <property type="entry name" value="IBR"/>
    <property type="match status" value="1"/>
</dbReference>
<dbReference type="PROSITE" id="PS51873">
    <property type="entry name" value="TRIAD"/>
    <property type="match status" value="1"/>
</dbReference>
<evidence type="ECO:0000256" key="9">
    <source>
        <dbReference type="ARBA" id="ARBA00022771"/>
    </source>
</evidence>
<evidence type="ECO:0000256" key="14">
    <source>
        <dbReference type="ARBA" id="ARBA00044508"/>
    </source>
</evidence>
<keyword evidence="7" id="KW-0479">Metal-binding</keyword>
<dbReference type="CDD" id="cd20354">
    <property type="entry name" value="Rcat_RBR_RNF14"/>
    <property type="match status" value="1"/>
</dbReference>
<evidence type="ECO:0000256" key="10">
    <source>
        <dbReference type="ARBA" id="ARBA00022786"/>
    </source>
</evidence>
<dbReference type="CDD" id="cd23820">
    <property type="entry name" value="RWD_RNF14"/>
    <property type="match status" value="1"/>
</dbReference>
<dbReference type="InterPro" id="IPR044066">
    <property type="entry name" value="TRIAD_supradom"/>
</dbReference>
<dbReference type="GO" id="GO:0008270">
    <property type="term" value="F:zinc ion binding"/>
    <property type="evidence" value="ECO:0007669"/>
    <property type="project" value="UniProtKB-KW"/>
</dbReference>
<keyword evidence="12" id="KW-1133">Transmembrane helix</keyword>
<dbReference type="CDD" id="cd23134">
    <property type="entry name" value="RING-HC_ITT1-like"/>
    <property type="match status" value="1"/>
</dbReference>
<comment type="catalytic activity">
    <reaction evidence="1">
        <text>[E2 ubiquitin-conjugating enzyme]-S-ubiquitinyl-L-cysteine + [acceptor protein]-L-lysine = [E2 ubiquitin-conjugating enzyme]-L-cysteine + [acceptor protein]-N(6)-ubiquitinyl-L-lysine.</text>
        <dbReference type="EC" id="2.3.2.31"/>
    </reaction>
</comment>
<evidence type="ECO:0000313" key="19">
    <source>
        <dbReference type="EMBL" id="KAE9410815.1"/>
    </source>
</evidence>
<evidence type="ECO:0000256" key="5">
    <source>
        <dbReference type="ARBA" id="ARBA00022679"/>
    </source>
</evidence>
<dbReference type="SUPFAM" id="SSF57850">
    <property type="entry name" value="RING/U-box"/>
    <property type="match status" value="2"/>
</dbReference>
<keyword evidence="9 15" id="KW-0863">Zinc-finger</keyword>
<dbReference type="EC" id="2.3.2.31" evidence="4"/>
<comment type="pathway">
    <text evidence="3">Protein modification; protein ubiquitination.</text>
</comment>
<dbReference type="PROSITE" id="PS00518">
    <property type="entry name" value="ZF_RING_1"/>
    <property type="match status" value="1"/>
</dbReference>
<keyword evidence="11" id="KW-0862">Zinc</keyword>
<keyword evidence="10" id="KW-0833">Ubl conjugation pathway</keyword>
<dbReference type="InterPro" id="IPR006575">
    <property type="entry name" value="RWD_dom"/>
</dbReference>
<evidence type="ECO:0000256" key="6">
    <source>
        <dbReference type="ARBA" id="ARBA00022692"/>
    </source>
</evidence>
<dbReference type="Pfam" id="PF22191">
    <property type="entry name" value="IBR_1"/>
    <property type="match status" value="1"/>
</dbReference>
<dbReference type="Gene3D" id="1.20.120.1750">
    <property type="match status" value="1"/>
</dbReference>
<keyword evidence="5" id="KW-0808">Transferase</keyword>
<keyword evidence="20" id="KW-1185">Reference proteome</keyword>
<organism evidence="19 20">
    <name type="scientific">Gymnopus androsaceus JB14</name>
    <dbReference type="NCBI Taxonomy" id="1447944"/>
    <lineage>
        <taxon>Eukaryota</taxon>
        <taxon>Fungi</taxon>
        <taxon>Dikarya</taxon>
        <taxon>Basidiomycota</taxon>
        <taxon>Agaricomycotina</taxon>
        <taxon>Agaricomycetes</taxon>
        <taxon>Agaricomycetidae</taxon>
        <taxon>Agaricales</taxon>
        <taxon>Marasmiineae</taxon>
        <taxon>Omphalotaceae</taxon>
        <taxon>Gymnopus</taxon>
    </lineage>
</organism>
<keyword evidence="8" id="KW-0677">Repeat</keyword>
<dbReference type="InterPro" id="IPR017907">
    <property type="entry name" value="Znf_RING_CS"/>
</dbReference>